<dbReference type="OrthoDB" id="2993351at2759"/>
<dbReference type="HOGENOM" id="CLU_953496_0_0_1"/>
<dbReference type="InterPro" id="IPR022137">
    <property type="entry name" value="Znf_prot_DUF3669"/>
</dbReference>
<evidence type="ECO:0000256" key="1">
    <source>
        <dbReference type="SAM" id="MobiDB-lite"/>
    </source>
</evidence>
<evidence type="ECO:0000313" key="4">
    <source>
        <dbReference type="Proteomes" id="UP000054166"/>
    </source>
</evidence>
<dbReference type="PANTHER" id="PTHR40780">
    <property type="entry name" value="DUF3669 DOMAIN-CONTAINING PROTEIN"/>
    <property type="match status" value="1"/>
</dbReference>
<sequence>MYIENQRASSLKSPIDGGHVSKPTSDRPRSTPEDPMVFVTVYELPYPTFTKRMYSDSWSFGVIISAPKPVQFFESDDADFWSEFGEYFPPDDQSRTFRYWVKIVQLFCPPLLKDRCHSEAKSRAHVARILLGRTIDTSQCTTPQRFFSTYNYPLMRDSAEKLGMDTVKIAQQMGCLLAALHMGASSDAKDVEIVLGGDYDRGLIRNPKVWVLDFNQCSTVTLDHHCIPKLVDAFFENEAYFPRPREGDLLFTLFASGYIVASSEHAPKLLPLAKLFIEGIKVEQAKKDKLRK</sequence>
<dbReference type="AlphaFoldDB" id="A0A0C3AEI8"/>
<organism evidence="3 4">
    <name type="scientific">Piloderma croceum (strain F 1598)</name>
    <dbReference type="NCBI Taxonomy" id="765440"/>
    <lineage>
        <taxon>Eukaryota</taxon>
        <taxon>Fungi</taxon>
        <taxon>Dikarya</taxon>
        <taxon>Basidiomycota</taxon>
        <taxon>Agaricomycotina</taxon>
        <taxon>Agaricomycetes</taxon>
        <taxon>Agaricomycetidae</taxon>
        <taxon>Atheliales</taxon>
        <taxon>Atheliaceae</taxon>
        <taxon>Piloderma</taxon>
    </lineage>
</organism>
<dbReference type="Pfam" id="PF12417">
    <property type="entry name" value="DUF3669"/>
    <property type="match status" value="1"/>
</dbReference>
<dbReference type="PANTHER" id="PTHR40780:SF2">
    <property type="entry name" value="DUF3669 DOMAIN-CONTAINING PROTEIN"/>
    <property type="match status" value="1"/>
</dbReference>
<gene>
    <name evidence="3" type="ORF">PILCRDRAFT_93569</name>
</gene>
<reference evidence="3 4" key="1">
    <citation type="submission" date="2014-04" db="EMBL/GenBank/DDBJ databases">
        <authorList>
            <consortium name="DOE Joint Genome Institute"/>
            <person name="Kuo A."/>
            <person name="Tarkka M."/>
            <person name="Buscot F."/>
            <person name="Kohler A."/>
            <person name="Nagy L.G."/>
            <person name="Floudas D."/>
            <person name="Copeland A."/>
            <person name="Barry K.W."/>
            <person name="Cichocki N."/>
            <person name="Veneault-Fourrey C."/>
            <person name="LaButti K."/>
            <person name="Lindquist E.A."/>
            <person name="Lipzen A."/>
            <person name="Lundell T."/>
            <person name="Morin E."/>
            <person name="Murat C."/>
            <person name="Sun H."/>
            <person name="Tunlid A."/>
            <person name="Henrissat B."/>
            <person name="Grigoriev I.V."/>
            <person name="Hibbett D.S."/>
            <person name="Martin F."/>
            <person name="Nordberg H.P."/>
            <person name="Cantor M.N."/>
            <person name="Hua S.X."/>
        </authorList>
    </citation>
    <scope>NUCLEOTIDE SEQUENCE [LARGE SCALE GENOMIC DNA]</scope>
    <source>
        <strain evidence="3 4">F 1598</strain>
    </source>
</reference>
<evidence type="ECO:0000259" key="2">
    <source>
        <dbReference type="Pfam" id="PF12417"/>
    </source>
</evidence>
<name>A0A0C3AEI8_PILCF</name>
<keyword evidence="4" id="KW-1185">Reference proteome</keyword>
<reference evidence="4" key="2">
    <citation type="submission" date="2015-01" db="EMBL/GenBank/DDBJ databases">
        <title>Evolutionary Origins and Diversification of the Mycorrhizal Mutualists.</title>
        <authorList>
            <consortium name="DOE Joint Genome Institute"/>
            <consortium name="Mycorrhizal Genomics Consortium"/>
            <person name="Kohler A."/>
            <person name="Kuo A."/>
            <person name="Nagy L.G."/>
            <person name="Floudas D."/>
            <person name="Copeland A."/>
            <person name="Barry K.W."/>
            <person name="Cichocki N."/>
            <person name="Veneault-Fourrey C."/>
            <person name="LaButti K."/>
            <person name="Lindquist E.A."/>
            <person name="Lipzen A."/>
            <person name="Lundell T."/>
            <person name="Morin E."/>
            <person name="Murat C."/>
            <person name="Riley R."/>
            <person name="Ohm R."/>
            <person name="Sun H."/>
            <person name="Tunlid A."/>
            <person name="Henrissat B."/>
            <person name="Grigoriev I.V."/>
            <person name="Hibbett D.S."/>
            <person name="Martin F."/>
        </authorList>
    </citation>
    <scope>NUCLEOTIDE SEQUENCE [LARGE SCALE GENOMIC DNA]</scope>
    <source>
        <strain evidence="4">F 1598</strain>
    </source>
</reference>
<protein>
    <recommendedName>
        <fullName evidence="2">DUF3669 domain-containing protein</fullName>
    </recommendedName>
</protein>
<feature type="domain" description="DUF3669" evidence="2">
    <location>
        <begin position="209"/>
        <end position="263"/>
    </location>
</feature>
<dbReference type="Proteomes" id="UP000054166">
    <property type="component" value="Unassembled WGS sequence"/>
</dbReference>
<dbReference type="EMBL" id="KN833155">
    <property type="protein sequence ID" value="KIM72183.1"/>
    <property type="molecule type" value="Genomic_DNA"/>
</dbReference>
<dbReference type="InParanoid" id="A0A0C3AEI8"/>
<evidence type="ECO:0000313" key="3">
    <source>
        <dbReference type="EMBL" id="KIM72183.1"/>
    </source>
</evidence>
<accession>A0A0C3AEI8</accession>
<feature type="region of interest" description="Disordered" evidence="1">
    <location>
        <begin position="1"/>
        <end position="32"/>
    </location>
</feature>
<feature type="compositionally biased region" description="Polar residues" evidence="1">
    <location>
        <begin position="1"/>
        <end position="12"/>
    </location>
</feature>
<proteinExistence type="predicted"/>